<accession>A0A3Q0HDG8</accession>
<dbReference type="InterPro" id="IPR011009">
    <property type="entry name" value="Kinase-like_dom_sf"/>
</dbReference>
<name>A0A3Q0HDG8_ALLSI</name>
<organism evidence="1 2">
    <name type="scientific">Alligator sinensis</name>
    <name type="common">Chinese alligator</name>
    <dbReference type="NCBI Taxonomy" id="38654"/>
    <lineage>
        <taxon>Eukaryota</taxon>
        <taxon>Metazoa</taxon>
        <taxon>Chordata</taxon>
        <taxon>Craniata</taxon>
        <taxon>Vertebrata</taxon>
        <taxon>Euteleostomi</taxon>
        <taxon>Archelosauria</taxon>
        <taxon>Archosauria</taxon>
        <taxon>Crocodylia</taxon>
        <taxon>Alligatoridae</taxon>
        <taxon>Alligatorinae</taxon>
        <taxon>Alligator</taxon>
    </lineage>
</organism>
<dbReference type="KEGG" id="asn:102373341"/>
<keyword evidence="1" id="KW-1185">Reference proteome</keyword>
<dbReference type="InParanoid" id="A0A3Q0HDG8"/>
<dbReference type="Proteomes" id="UP000189705">
    <property type="component" value="Unplaced"/>
</dbReference>
<evidence type="ECO:0000313" key="1">
    <source>
        <dbReference type="Proteomes" id="UP000189705"/>
    </source>
</evidence>
<evidence type="ECO:0000313" key="2">
    <source>
        <dbReference type="RefSeq" id="XP_025070019.1"/>
    </source>
</evidence>
<dbReference type="Gene3D" id="3.30.200.20">
    <property type="entry name" value="Phosphorylase Kinase, domain 1"/>
    <property type="match status" value="1"/>
</dbReference>
<dbReference type="GeneID" id="102373341"/>
<sequence length="177" mass="19504">MKSSSRHETDRKTLLEQARESKENGYLLSAKKIGAGAFSKVYLAHALPDKVRHNYKLAADLRGKRHSMVAIKIISTAKAPLEYARKFLPREIYCLNATYKHGNVVSPSPAALCFGGGPRLHPPKHPRAPNPTAACPYSSPSRCGAAMLNRGSAGLRRVQQAPRYRRSLACKHLPGHR</sequence>
<dbReference type="SUPFAM" id="SSF56112">
    <property type="entry name" value="Protein kinase-like (PK-like)"/>
    <property type="match status" value="1"/>
</dbReference>
<dbReference type="AlphaFoldDB" id="A0A3Q0HDG8"/>
<dbReference type="STRING" id="38654.A0A3Q0HDG8"/>
<gene>
    <name evidence="2" type="primary">LOC102373341</name>
</gene>
<reference evidence="2" key="1">
    <citation type="submission" date="2025-08" db="UniProtKB">
        <authorList>
            <consortium name="RefSeq"/>
        </authorList>
    </citation>
    <scope>IDENTIFICATION</scope>
</reference>
<protein>
    <submittedName>
        <fullName evidence="2">Testis-specific serine/threonine-protein kinase 5-like</fullName>
    </submittedName>
</protein>
<dbReference type="RefSeq" id="XP_025070019.1">
    <property type="nucleotide sequence ID" value="XM_025214234.1"/>
</dbReference>
<proteinExistence type="predicted"/>